<dbReference type="GO" id="GO:0005773">
    <property type="term" value="C:vacuole"/>
    <property type="evidence" value="ECO:0007669"/>
    <property type="project" value="TreeGrafter"/>
</dbReference>
<keyword evidence="3 10" id="KW-0121">Carboxypeptidase</keyword>
<dbReference type="AlphaFoldDB" id="A0A8J5SMN3"/>
<evidence type="ECO:0000313" key="12">
    <source>
        <dbReference type="Proteomes" id="UP000729402"/>
    </source>
</evidence>
<dbReference type="EC" id="3.4.16.-" evidence="10"/>
<keyword evidence="12" id="KW-1185">Reference proteome</keyword>
<gene>
    <name evidence="11" type="ORF">GUJ93_ZPchr0005g14835</name>
</gene>
<dbReference type="PROSITE" id="PS51257">
    <property type="entry name" value="PROKAR_LIPOPROTEIN"/>
    <property type="match status" value="1"/>
</dbReference>
<feature type="chain" id="PRO_5035487289" description="Carboxypeptidase" evidence="10">
    <location>
        <begin position="26"/>
        <end position="490"/>
    </location>
</feature>
<dbReference type="InterPro" id="IPR018202">
    <property type="entry name" value="Ser_caboxypep_ser_AS"/>
</dbReference>
<comment type="subunit">
    <text evidence="9">Carboxypeptidase II is a dimer, where each monomer is composed of two chains linked by a disulfide bond.</text>
</comment>
<evidence type="ECO:0000256" key="3">
    <source>
        <dbReference type="ARBA" id="ARBA00022645"/>
    </source>
</evidence>
<evidence type="ECO:0000256" key="6">
    <source>
        <dbReference type="ARBA" id="ARBA00023145"/>
    </source>
</evidence>
<keyword evidence="4 10" id="KW-0645">Protease</keyword>
<dbReference type="PANTHER" id="PTHR11802">
    <property type="entry name" value="SERINE PROTEASE FAMILY S10 SERINE CARBOXYPEPTIDASE"/>
    <property type="match status" value="1"/>
</dbReference>
<evidence type="ECO:0000256" key="10">
    <source>
        <dbReference type="RuleBase" id="RU361156"/>
    </source>
</evidence>
<name>A0A8J5SMN3_ZIZPA</name>
<organism evidence="11 12">
    <name type="scientific">Zizania palustris</name>
    <name type="common">Northern wild rice</name>
    <dbReference type="NCBI Taxonomy" id="103762"/>
    <lineage>
        <taxon>Eukaryota</taxon>
        <taxon>Viridiplantae</taxon>
        <taxon>Streptophyta</taxon>
        <taxon>Embryophyta</taxon>
        <taxon>Tracheophyta</taxon>
        <taxon>Spermatophyta</taxon>
        <taxon>Magnoliopsida</taxon>
        <taxon>Liliopsida</taxon>
        <taxon>Poales</taxon>
        <taxon>Poaceae</taxon>
        <taxon>BOP clade</taxon>
        <taxon>Oryzoideae</taxon>
        <taxon>Oryzeae</taxon>
        <taxon>Zizaniinae</taxon>
        <taxon>Zizania</taxon>
    </lineage>
</organism>
<sequence>MATRLRRRLAVVAQLVVSFLALLASCPLLRSAAEAEAEAEAGESGYAGDRIDRLPGQPADGVDFDMYAGYITVDEHAGRALFYWLQEAPAAAQPAPLVLWLNGGPGCSSIAYGASEELGAFRIRPDGATLFLNEHRWNKEANLLFLDSPAGVGFSYTNTTTDLYTSGDSRTAHDSYKFLVKWFERFSHYKHRDFYIAGESYAGHYVPQLSQLVYHKNKGVEKPCINLKGYMVGNGVTDDYHDYIGTFEYWWNHGLISDRTYRLLNKSCVHDDSIEHPSPACAAALDASVAEQGDIDMYSLYTPTCNETASSAARSRRRIMAVKNGRHYPWMTGSSYDPCTERHSTVYYNRPEVQKALHANVTGINYTWATCSDTLNSNWGDAPRSMLHIYKELIAAGLRIWVFSGDTDAVMPLTATRYSIHALGLPTTVSWYPWYDGKQVGGWSQIYEGLSLVSVRGAGHEVPLHRPHQAFMLFHHFLQGKPMPTNSTVF</sequence>
<feature type="signal peptide" evidence="10">
    <location>
        <begin position="1"/>
        <end position="25"/>
    </location>
</feature>
<dbReference type="FunFam" id="3.40.50.1820:FF:000013">
    <property type="entry name" value="Carboxypeptidase"/>
    <property type="match status" value="1"/>
</dbReference>
<dbReference type="GO" id="GO:0006508">
    <property type="term" value="P:proteolysis"/>
    <property type="evidence" value="ECO:0007669"/>
    <property type="project" value="UniProtKB-KW"/>
</dbReference>
<dbReference type="Proteomes" id="UP000729402">
    <property type="component" value="Unassembled WGS sequence"/>
</dbReference>
<proteinExistence type="inferred from homology"/>
<accession>A0A8J5SMN3</accession>
<keyword evidence="5 10" id="KW-0378">Hydrolase</keyword>
<keyword evidence="10" id="KW-0732">Signal</keyword>
<dbReference type="PROSITE" id="PS00131">
    <property type="entry name" value="CARBOXYPEPT_SER_SER"/>
    <property type="match status" value="1"/>
</dbReference>
<dbReference type="FunFam" id="3.40.50.11320:FF:000003">
    <property type="entry name" value="Carboxypeptidase"/>
    <property type="match status" value="1"/>
</dbReference>
<comment type="catalytic activity">
    <reaction evidence="1">
        <text>Preferential release of a C-terminal arginine or lysine residue.</text>
        <dbReference type="EC" id="3.4.16.6"/>
    </reaction>
</comment>
<evidence type="ECO:0000256" key="7">
    <source>
        <dbReference type="ARBA" id="ARBA00023157"/>
    </source>
</evidence>
<evidence type="ECO:0000256" key="1">
    <source>
        <dbReference type="ARBA" id="ARBA00001003"/>
    </source>
</evidence>
<comment type="caution">
    <text evidence="11">The sequence shown here is derived from an EMBL/GenBank/DDBJ whole genome shotgun (WGS) entry which is preliminary data.</text>
</comment>
<evidence type="ECO:0000256" key="5">
    <source>
        <dbReference type="ARBA" id="ARBA00022801"/>
    </source>
</evidence>
<keyword evidence="7" id="KW-1015">Disulfide bond</keyword>
<evidence type="ECO:0000256" key="2">
    <source>
        <dbReference type="ARBA" id="ARBA00009431"/>
    </source>
</evidence>
<dbReference type="InterPro" id="IPR033124">
    <property type="entry name" value="Ser_caboxypep_his_AS"/>
</dbReference>
<comment type="similarity">
    <text evidence="2 10">Belongs to the peptidase S10 family.</text>
</comment>
<evidence type="ECO:0000256" key="8">
    <source>
        <dbReference type="ARBA" id="ARBA00023180"/>
    </source>
</evidence>
<dbReference type="GO" id="GO:0004185">
    <property type="term" value="F:serine-type carboxypeptidase activity"/>
    <property type="evidence" value="ECO:0007669"/>
    <property type="project" value="UniProtKB-UniRule"/>
</dbReference>
<dbReference type="PROSITE" id="PS00560">
    <property type="entry name" value="CARBOXYPEPT_SER_HIS"/>
    <property type="match status" value="1"/>
</dbReference>
<reference evidence="11" key="2">
    <citation type="submission" date="2021-02" db="EMBL/GenBank/DDBJ databases">
        <authorList>
            <person name="Kimball J.A."/>
            <person name="Haas M.W."/>
            <person name="Macchietto M."/>
            <person name="Kono T."/>
            <person name="Duquette J."/>
            <person name="Shao M."/>
        </authorList>
    </citation>
    <scope>NUCLEOTIDE SEQUENCE</scope>
    <source>
        <tissue evidence="11">Fresh leaf tissue</tissue>
    </source>
</reference>
<evidence type="ECO:0000256" key="9">
    <source>
        <dbReference type="ARBA" id="ARBA00064289"/>
    </source>
</evidence>
<dbReference type="Pfam" id="PF00450">
    <property type="entry name" value="Peptidase_S10"/>
    <property type="match status" value="1"/>
</dbReference>
<dbReference type="InterPro" id="IPR001563">
    <property type="entry name" value="Peptidase_S10"/>
</dbReference>
<keyword evidence="8" id="KW-0325">Glycoprotein</keyword>
<evidence type="ECO:0000256" key="4">
    <source>
        <dbReference type="ARBA" id="ARBA00022670"/>
    </source>
</evidence>
<dbReference type="PANTHER" id="PTHR11802:SF198">
    <property type="entry name" value="SERINE CARBOXYPEPTIDASE-LIKE 27"/>
    <property type="match status" value="1"/>
</dbReference>
<protein>
    <recommendedName>
        <fullName evidence="10">Carboxypeptidase</fullName>
        <ecNumber evidence="10">3.4.16.-</ecNumber>
    </recommendedName>
</protein>
<dbReference type="FunFam" id="3.40.50.12670:FF:000002">
    <property type="entry name" value="Carboxypeptidase"/>
    <property type="match status" value="1"/>
</dbReference>
<reference evidence="11" key="1">
    <citation type="journal article" date="2021" name="bioRxiv">
        <title>Whole Genome Assembly and Annotation of Northern Wild Rice, Zizania palustris L., Supports a Whole Genome Duplication in the Zizania Genus.</title>
        <authorList>
            <person name="Haas M."/>
            <person name="Kono T."/>
            <person name="Macchietto M."/>
            <person name="Millas R."/>
            <person name="McGilp L."/>
            <person name="Shao M."/>
            <person name="Duquette J."/>
            <person name="Hirsch C.N."/>
            <person name="Kimball J."/>
        </authorList>
    </citation>
    <scope>NUCLEOTIDE SEQUENCE</scope>
    <source>
        <tissue evidence="11">Fresh leaf tissue</tissue>
    </source>
</reference>
<evidence type="ECO:0000313" key="11">
    <source>
        <dbReference type="EMBL" id="KAG8067612.1"/>
    </source>
</evidence>
<keyword evidence="6" id="KW-0865">Zymogen</keyword>
<dbReference type="OrthoDB" id="443318at2759"/>
<dbReference type="EMBL" id="JAAALK010000284">
    <property type="protein sequence ID" value="KAG8067612.1"/>
    <property type="molecule type" value="Genomic_DNA"/>
</dbReference>